<proteinExistence type="predicted"/>
<reference evidence="1 2" key="1">
    <citation type="journal article" date="2016" name="Appl. Microbiol. Biotechnol.">
        <title>Characterization of T-DNA insertion mutants with decreased virulence in the entomopathogenic fungus Beauveria bassiana JEF-007.</title>
        <authorList>
            <person name="Kim S."/>
            <person name="Lee S.J."/>
            <person name="Nai Y.S."/>
            <person name="Yu J.S."/>
            <person name="Lee M.R."/>
            <person name="Yang Y.T."/>
            <person name="Kim J.S."/>
        </authorList>
    </citation>
    <scope>NUCLEOTIDE SEQUENCE [LARGE SCALE GENOMIC DNA]</scope>
    <source>
        <strain evidence="1 2">JEF-007</strain>
    </source>
</reference>
<accession>A0A2N6NFH0</accession>
<sequence length="80" mass="8600">MTVFTCVFVNCASYVAPLDQDLHPGWAVSSSQFRGGVVDCTSQGTLQGTSQGPVEEAESHSYVVLYIFSRDGGPGQQWLV</sequence>
<evidence type="ECO:0000313" key="2">
    <source>
        <dbReference type="Proteomes" id="UP000235728"/>
    </source>
</evidence>
<dbReference type="AlphaFoldDB" id="A0A2N6NFH0"/>
<name>A0A2N6NFH0_BEABA</name>
<dbReference type="Proteomes" id="UP000235728">
    <property type="component" value="Unassembled WGS sequence"/>
</dbReference>
<organism evidence="1 2">
    <name type="scientific">Beauveria bassiana</name>
    <name type="common">White muscardine disease fungus</name>
    <name type="synonym">Tritirachium shiotae</name>
    <dbReference type="NCBI Taxonomy" id="176275"/>
    <lineage>
        <taxon>Eukaryota</taxon>
        <taxon>Fungi</taxon>
        <taxon>Dikarya</taxon>
        <taxon>Ascomycota</taxon>
        <taxon>Pezizomycotina</taxon>
        <taxon>Sordariomycetes</taxon>
        <taxon>Hypocreomycetidae</taxon>
        <taxon>Hypocreales</taxon>
        <taxon>Cordycipitaceae</taxon>
        <taxon>Beauveria</taxon>
    </lineage>
</organism>
<dbReference type="EMBL" id="MRVG01000009">
    <property type="protein sequence ID" value="PMB66002.1"/>
    <property type="molecule type" value="Genomic_DNA"/>
</dbReference>
<evidence type="ECO:0000313" key="1">
    <source>
        <dbReference type="EMBL" id="PMB66002.1"/>
    </source>
</evidence>
<protein>
    <submittedName>
        <fullName evidence="1">Uncharacterized protein</fullName>
    </submittedName>
</protein>
<gene>
    <name evidence="1" type="ORF">BM221_008202</name>
</gene>
<comment type="caution">
    <text evidence="1">The sequence shown here is derived from an EMBL/GenBank/DDBJ whole genome shotgun (WGS) entry which is preliminary data.</text>
</comment>